<proteinExistence type="inferred from homology"/>
<evidence type="ECO:0000256" key="4">
    <source>
        <dbReference type="ARBA" id="ARBA00023125"/>
    </source>
</evidence>
<feature type="domain" description="RNA polymerase sigma-70 region 4" evidence="7">
    <location>
        <begin position="113"/>
        <end position="161"/>
    </location>
</feature>
<dbReference type="Gene3D" id="1.10.10.10">
    <property type="entry name" value="Winged helix-like DNA-binding domain superfamily/Winged helix DNA-binding domain"/>
    <property type="match status" value="1"/>
</dbReference>
<evidence type="ECO:0000256" key="3">
    <source>
        <dbReference type="ARBA" id="ARBA00023082"/>
    </source>
</evidence>
<dbReference type="Proteomes" id="UP000700212">
    <property type="component" value="Unassembled WGS sequence"/>
</dbReference>
<dbReference type="InterPro" id="IPR039425">
    <property type="entry name" value="RNA_pol_sigma-70-like"/>
</dbReference>
<dbReference type="Pfam" id="PF04545">
    <property type="entry name" value="Sigma70_r4"/>
    <property type="match status" value="1"/>
</dbReference>
<gene>
    <name evidence="8" type="ORF">K8V30_02905</name>
</gene>
<dbReference type="CDD" id="cd06171">
    <property type="entry name" value="Sigma70_r4"/>
    <property type="match status" value="1"/>
</dbReference>
<accession>A0A921T548</accession>
<dbReference type="SUPFAM" id="SSF88946">
    <property type="entry name" value="Sigma2 domain of RNA polymerase sigma factors"/>
    <property type="match status" value="1"/>
</dbReference>
<keyword evidence="4" id="KW-0238">DNA-binding</keyword>
<dbReference type="InterPro" id="IPR013325">
    <property type="entry name" value="RNA_pol_sigma_r2"/>
</dbReference>
<evidence type="ECO:0000259" key="7">
    <source>
        <dbReference type="Pfam" id="PF04545"/>
    </source>
</evidence>
<dbReference type="GO" id="GO:0006352">
    <property type="term" value="P:DNA-templated transcription initiation"/>
    <property type="evidence" value="ECO:0007669"/>
    <property type="project" value="InterPro"/>
</dbReference>
<dbReference type="InterPro" id="IPR014284">
    <property type="entry name" value="RNA_pol_sigma-70_dom"/>
</dbReference>
<evidence type="ECO:0000256" key="5">
    <source>
        <dbReference type="ARBA" id="ARBA00023163"/>
    </source>
</evidence>
<dbReference type="NCBIfam" id="TIGR02937">
    <property type="entry name" value="sigma70-ECF"/>
    <property type="match status" value="1"/>
</dbReference>
<reference evidence="8" key="2">
    <citation type="submission" date="2021-09" db="EMBL/GenBank/DDBJ databases">
        <authorList>
            <person name="Gilroy R."/>
        </authorList>
    </citation>
    <scope>NUCLEOTIDE SEQUENCE</scope>
    <source>
        <strain evidence="8">CHK160-4876</strain>
    </source>
</reference>
<dbReference type="EMBL" id="DYTV01000035">
    <property type="protein sequence ID" value="HJH10639.1"/>
    <property type="molecule type" value="Genomic_DNA"/>
</dbReference>
<evidence type="ECO:0000259" key="6">
    <source>
        <dbReference type="Pfam" id="PF04542"/>
    </source>
</evidence>
<organism evidence="8 9">
    <name type="scientific">Metalysinibacillus jejuensis</name>
    <dbReference type="NCBI Taxonomy" id="914327"/>
    <lineage>
        <taxon>Bacteria</taxon>
        <taxon>Bacillati</taxon>
        <taxon>Bacillota</taxon>
        <taxon>Bacilli</taxon>
        <taxon>Bacillales</taxon>
        <taxon>Caryophanaceae</taxon>
        <taxon>Metalysinibacillus</taxon>
    </lineage>
</organism>
<evidence type="ECO:0000313" key="8">
    <source>
        <dbReference type="EMBL" id="HJH10639.1"/>
    </source>
</evidence>
<evidence type="ECO:0000256" key="2">
    <source>
        <dbReference type="ARBA" id="ARBA00023015"/>
    </source>
</evidence>
<dbReference type="Gene3D" id="1.10.1740.10">
    <property type="match status" value="1"/>
</dbReference>
<dbReference type="GO" id="GO:0016987">
    <property type="term" value="F:sigma factor activity"/>
    <property type="evidence" value="ECO:0007669"/>
    <property type="project" value="UniProtKB-KW"/>
</dbReference>
<dbReference type="InterPro" id="IPR036388">
    <property type="entry name" value="WH-like_DNA-bd_sf"/>
</dbReference>
<keyword evidence="2" id="KW-0805">Transcription regulation</keyword>
<evidence type="ECO:0000313" key="9">
    <source>
        <dbReference type="Proteomes" id="UP000700212"/>
    </source>
</evidence>
<dbReference type="InterPro" id="IPR007627">
    <property type="entry name" value="RNA_pol_sigma70_r2"/>
</dbReference>
<dbReference type="PANTHER" id="PTHR43133">
    <property type="entry name" value="RNA POLYMERASE ECF-TYPE SIGMA FACTO"/>
    <property type="match status" value="1"/>
</dbReference>
<name>A0A921T548_9BACL</name>
<keyword evidence="5" id="KW-0804">Transcription</keyword>
<dbReference type="Pfam" id="PF04542">
    <property type="entry name" value="Sigma70_r2"/>
    <property type="match status" value="1"/>
</dbReference>
<evidence type="ECO:0000256" key="1">
    <source>
        <dbReference type="ARBA" id="ARBA00010641"/>
    </source>
</evidence>
<comment type="similarity">
    <text evidence="1">Belongs to the sigma-70 factor family. ECF subfamily.</text>
</comment>
<dbReference type="InterPro" id="IPR007630">
    <property type="entry name" value="RNA_pol_sigma70_r4"/>
</dbReference>
<protein>
    <submittedName>
        <fullName evidence="8">Sigma-70 family RNA polymerase sigma factor</fullName>
    </submittedName>
</protein>
<dbReference type="GO" id="GO:0003677">
    <property type="term" value="F:DNA binding"/>
    <property type="evidence" value="ECO:0007669"/>
    <property type="project" value="UniProtKB-KW"/>
</dbReference>
<sequence length="167" mass="19724">MEKTVMRAIEGNEKAFRQLLYQHEDQMYRMAYIYVQHEQDALDVVQESALKAHQKLTTLQAPAHFTTWLTRIVINTAHDFLRKRGRMTYVDYDDLPEPVHIEEPTQLILADVLRVLSPQEKDVIILRFYYDYTISQTAEMLSLKLGTTKTILYRTLQKLRNEMEASE</sequence>
<dbReference type="AlphaFoldDB" id="A0A921T548"/>
<dbReference type="InterPro" id="IPR013324">
    <property type="entry name" value="RNA_pol_sigma_r3/r4-like"/>
</dbReference>
<reference evidence="8" key="1">
    <citation type="journal article" date="2021" name="PeerJ">
        <title>Extensive microbial diversity within the chicken gut microbiome revealed by metagenomics and culture.</title>
        <authorList>
            <person name="Gilroy R."/>
            <person name="Ravi A."/>
            <person name="Getino M."/>
            <person name="Pursley I."/>
            <person name="Horton D.L."/>
            <person name="Alikhan N.F."/>
            <person name="Baker D."/>
            <person name="Gharbi K."/>
            <person name="Hall N."/>
            <person name="Watson M."/>
            <person name="Adriaenssens E.M."/>
            <person name="Foster-Nyarko E."/>
            <person name="Jarju S."/>
            <person name="Secka A."/>
            <person name="Antonio M."/>
            <person name="Oren A."/>
            <person name="Chaudhuri R.R."/>
            <person name="La Ragione R."/>
            <person name="Hildebrand F."/>
            <person name="Pallen M.J."/>
        </authorList>
    </citation>
    <scope>NUCLEOTIDE SEQUENCE</scope>
    <source>
        <strain evidence="8">CHK160-4876</strain>
    </source>
</reference>
<dbReference type="PANTHER" id="PTHR43133:SF51">
    <property type="entry name" value="RNA POLYMERASE SIGMA FACTOR"/>
    <property type="match status" value="1"/>
</dbReference>
<keyword evidence="3" id="KW-0731">Sigma factor</keyword>
<comment type="caution">
    <text evidence="8">The sequence shown here is derived from an EMBL/GenBank/DDBJ whole genome shotgun (WGS) entry which is preliminary data.</text>
</comment>
<feature type="domain" description="RNA polymerase sigma-70 region 2" evidence="6">
    <location>
        <begin position="22"/>
        <end position="86"/>
    </location>
</feature>
<dbReference type="SUPFAM" id="SSF88659">
    <property type="entry name" value="Sigma3 and sigma4 domains of RNA polymerase sigma factors"/>
    <property type="match status" value="1"/>
</dbReference>